<feature type="transmembrane region" description="Helical" evidence="1">
    <location>
        <begin position="6"/>
        <end position="30"/>
    </location>
</feature>
<evidence type="ECO:0000313" key="2">
    <source>
        <dbReference type="EMBL" id="EHP89612.1"/>
    </source>
</evidence>
<proteinExistence type="predicted"/>
<keyword evidence="1" id="KW-0472">Membrane</keyword>
<accession>H1KW29</accession>
<sequence length="65" mass="6633">MGMGGVLVLSTLVLGMIFVALIIAGIFLYFGCKLANIKDVSLGKAIIAVVGGGILSFIVSSIFSI</sequence>
<dbReference type="Proteomes" id="UP000003706">
    <property type="component" value="Unassembled WGS sequence"/>
</dbReference>
<dbReference type="EMBL" id="AGJL01000001">
    <property type="protein sequence ID" value="EHP89612.1"/>
    <property type="molecule type" value="Genomic_DNA"/>
</dbReference>
<evidence type="ECO:0000313" key="3">
    <source>
        <dbReference type="Proteomes" id="UP000003706"/>
    </source>
</evidence>
<keyword evidence="3" id="KW-1185">Reference proteome</keyword>
<keyword evidence="1" id="KW-1133">Transmembrane helix</keyword>
<keyword evidence="1" id="KW-0812">Transmembrane</keyword>
<name>H1KW29_9EURY</name>
<feature type="transmembrane region" description="Helical" evidence="1">
    <location>
        <begin position="42"/>
        <end position="63"/>
    </location>
</feature>
<dbReference type="AlphaFoldDB" id="H1KW29"/>
<protein>
    <submittedName>
        <fullName evidence="2">Uncharacterized protein</fullName>
    </submittedName>
</protein>
<dbReference type="STRING" id="647171.MetfoDRAFT_0002"/>
<dbReference type="RefSeq" id="WP_007043448.1">
    <property type="nucleotide sequence ID" value="NZ_AGJL01000001.1"/>
</dbReference>
<reference evidence="2 3" key="1">
    <citation type="submission" date="2011-09" db="EMBL/GenBank/DDBJ databases">
        <title>The draft genome of Methanotorris formicicus Mc-S-70.</title>
        <authorList>
            <consortium name="US DOE Joint Genome Institute (JGI-PGF)"/>
            <person name="Lucas S."/>
            <person name="Han J."/>
            <person name="Lapidus A."/>
            <person name="Cheng J.-F."/>
            <person name="Goodwin L."/>
            <person name="Pitluck S."/>
            <person name="Peters L."/>
            <person name="Land M.L."/>
            <person name="Hauser L."/>
            <person name="Sieprawska-Lupa M."/>
            <person name="Takai K."/>
            <person name="Miyazaki J."/>
            <person name="Whitman W."/>
            <person name="Woyke T.J."/>
        </authorList>
    </citation>
    <scope>NUCLEOTIDE SEQUENCE [LARGE SCALE GENOMIC DNA]</scope>
    <source>
        <strain evidence="2 3">Mc-S-70</strain>
    </source>
</reference>
<gene>
    <name evidence="2" type="ORF">MetfoDRAFT_0002</name>
</gene>
<evidence type="ECO:0000256" key="1">
    <source>
        <dbReference type="SAM" id="Phobius"/>
    </source>
</evidence>
<comment type="caution">
    <text evidence="2">The sequence shown here is derived from an EMBL/GenBank/DDBJ whole genome shotgun (WGS) entry which is preliminary data.</text>
</comment>
<organism evidence="2 3">
    <name type="scientific">Methanotorris formicicus Mc-S-70</name>
    <dbReference type="NCBI Taxonomy" id="647171"/>
    <lineage>
        <taxon>Archaea</taxon>
        <taxon>Methanobacteriati</taxon>
        <taxon>Methanobacteriota</taxon>
        <taxon>Methanomada group</taxon>
        <taxon>Methanococci</taxon>
        <taxon>Methanococcales</taxon>
        <taxon>Methanocaldococcaceae</taxon>
        <taxon>Methanotorris</taxon>
    </lineage>
</organism>